<reference evidence="2 3" key="1">
    <citation type="submission" date="2014-01" db="EMBL/GenBank/DDBJ databases">
        <authorList>
            <person name="Durkin A.S."/>
            <person name="McCorrison J."/>
            <person name="Torralba M."/>
            <person name="Gillis M."/>
            <person name="Haft D.H."/>
            <person name="Methe B."/>
            <person name="Sutton G."/>
            <person name="Nelson K.E."/>
        </authorList>
    </citation>
    <scope>NUCLEOTIDE SEQUENCE [LARGE SCALE GENOMIC DNA]</scope>
    <source>
        <strain evidence="2 3">205/92</strain>
    </source>
</reference>
<accession>A0AAV3M110</accession>
<sequence length="77" mass="8859">MRIPPRTVTFADNPSFINRGLARNRSLPQQISAVTQQAPQQQLSFFQQKRAEIKAQDRTEGMKFKSTAQQIVRRDCP</sequence>
<dbReference type="EMBL" id="JALD01000072">
    <property type="protein sequence ID" value="EUD09411.1"/>
    <property type="molecule type" value="Genomic_DNA"/>
</dbReference>
<organism evidence="2 3">
    <name type="scientific">Providencia alcalifaciens 205/92</name>
    <dbReference type="NCBI Taxonomy" id="1256988"/>
    <lineage>
        <taxon>Bacteria</taxon>
        <taxon>Pseudomonadati</taxon>
        <taxon>Pseudomonadota</taxon>
        <taxon>Gammaproteobacteria</taxon>
        <taxon>Enterobacterales</taxon>
        <taxon>Morganellaceae</taxon>
        <taxon>Providencia</taxon>
    </lineage>
</organism>
<evidence type="ECO:0000313" key="3">
    <source>
        <dbReference type="Proteomes" id="UP000022311"/>
    </source>
</evidence>
<dbReference type="AlphaFoldDB" id="A0AAV3M110"/>
<proteinExistence type="predicted"/>
<gene>
    <name evidence="2" type="ORF">HMPREF1563_3962</name>
</gene>
<protein>
    <submittedName>
        <fullName evidence="2">Uncharacterized protein</fullName>
    </submittedName>
</protein>
<evidence type="ECO:0000313" key="2">
    <source>
        <dbReference type="EMBL" id="EUD09411.1"/>
    </source>
</evidence>
<dbReference type="RefSeq" id="WP_036963590.1">
    <property type="nucleotide sequence ID" value="NZ_JALD01000072.1"/>
</dbReference>
<evidence type="ECO:0000256" key="1">
    <source>
        <dbReference type="SAM" id="MobiDB-lite"/>
    </source>
</evidence>
<name>A0AAV3M110_9GAMM</name>
<dbReference type="Proteomes" id="UP000022311">
    <property type="component" value="Unassembled WGS sequence"/>
</dbReference>
<comment type="caution">
    <text evidence="2">The sequence shown here is derived from an EMBL/GenBank/DDBJ whole genome shotgun (WGS) entry which is preliminary data.</text>
</comment>
<feature type="region of interest" description="Disordered" evidence="1">
    <location>
        <begin position="56"/>
        <end position="77"/>
    </location>
</feature>